<name>A0A6P5AX71_BRABE</name>
<dbReference type="Pfam" id="PF13229">
    <property type="entry name" value="Beta_helix"/>
    <property type="match status" value="1"/>
</dbReference>
<evidence type="ECO:0000256" key="4">
    <source>
        <dbReference type="ARBA" id="ARBA00022737"/>
    </source>
</evidence>
<evidence type="ECO:0000256" key="5">
    <source>
        <dbReference type="ARBA" id="ARBA00022837"/>
    </source>
</evidence>
<dbReference type="InterPro" id="IPR036772">
    <property type="entry name" value="SRCR-like_dom_sf"/>
</dbReference>
<dbReference type="Gene3D" id="2.10.25.10">
    <property type="entry name" value="Laminin"/>
    <property type="match status" value="7"/>
</dbReference>
<dbReference type="PROSITE" id="PS51233">
    <property type="entry name" value="VWFD"/>
    <property type="match status" value="1"/>
</dbReference>
<dbReference type="SUPFAM" id="SSF49854">
    <property type="entry name" value="Spermadhesin, CUB domain"/>
    <property type="match status" value="1"/>
</dbReference>
<dbReference type="GO" id="GO:0007156">
    <property type="term" value="P:homophilic cell adhesion via plasma membrane adhesion molecules"/>
    <property type="evidence" value="ECO:0007669"/>
    <property type="project" value="InterPro"/>
</dbReference>
<protein>
    <submittedName>
        <fullName evidence="20">Uncharacterized protein LOC109487118</fullName>
    </submittedName>
</protein>
<evidence type="ECO:0000256" key="12">
    <source>
        <dbReference type="SAM" id="MobiDB-lite"/>
    </source>
</evidence>
<evidence type="ECO:0000259" key="14">
    <source>
        <dbReference type="PROSITE" id="PS01180"/>
    </source>
</evidence>
<feature type="domain" description="EGF-like" evidence="15">
    <location>
        <begin position="2690"/>
        <end position="2725"/>
    </location>
</feature>
<evidence type="ECO:0000313" key="19">
    <source>
        <dbReference type="Proteomes" id="UP000515135"/>
    </source>
</evidence>
<dbReference type="Gene3D" id="2.60.120.290">
    <property type="entry name" value="Spermadhesin, CUB domain"/>
    <property type="match status" value="1"/>
</dbReference>
<proteinExistence type="inferred from homology"/>
<dbReference type="SUPFAM" id="SSF51126">
    <property type="entry name" value="Pectin lyase-like"/>
    <property type="match status" value="3"/>
</dbReference>
<dbReference type="PROSITE" id="PS50268">
    <property type="entry name" value="CADHERIN_2"/>
    <property type="match status" value="3"/>
</dbReference>
<dbReference type="OrthoDB" id="536948at2759"/>
<feature type="disulfide bond" evidence="10">
    <location>
        <begin position="1311"/>
        <end position="1321"/>
    </location>
</feature>
<evidence type="ECO:0000256" key="7">
    <source>
        <dbReference type="ARBA" id="ARBA00023157"/>
    </source>
</evidence>
<comment type="similarity">
    <text evidence="2">Belongs to the DMBT1 family.</text>
</comment>
<dbReference type="InterPro" id="IPR039448">
    <property type="entry name" value="Beta_helix"/>
</dbReference>
<keyword evidence="5 9" id="KW-0106">Calcium</keyword>
<keyword evidence="10" id="KW-0245">EGF-like domain</keyword>
<dbReference type="InterPro" id="IPR002126">
    <property type="entry name" value="Cadherin-like_dom"/>
</dbReference>
<dbReference type="PROSITE" id="PS00232">
    <property type="entry name" value="CADHERIN_1"/>
    <property type="match status" value="1"/>
</dbReference>
<evidence type="ECO:0000259" key="16">
    <source>
        <dbReference type="PROSITE" id="PS50268"/>
    </source>
</evidence>
<dbReference type="FunFam" id="2.60.40.60:FF:000194">
    <property type="entry name" value="FAT atypical cadherin 2"/>
    <property type="match status" value="1"/>
</dbReference>
<dbReference type="PRINTS" id="PR00258">
    <property type="entry name" value="SPERACTRCPTR"/>
</dbReference>
<feature type="disulfide bond" evidence="10">
    <location>
        <begin position="2679"/>
        <end position="2688"/>
    </location>
</feature>
<feature type="region of interest" description="Disordered" evidence="12">
    <location>
        <begin position="3223"/>
        <end position="3243"/>
    </location>
</feature>
<evidence type="ECO:0000256" key="13">
    <source>
        <dbReference type="SAM" id="Phobius"/>
    </source>
</evidence>
<dbReference type="SMART" id="SM00216">
    <property type="entry name" value="VWD"/>
    <property type="match status" value="1"/>
</dbReference>
<dbReference type="InterPro" id="IPR000742">
    <property type="entry name" value="EGF"/>
</dbReference>
<dbReference type="PANTHER" id="PTHR47653">
    <property type="entry name" value="PROTEIN BARK BEETLE"/>
    <property type="match status" value="1"/>
</dbReference>
<feature type="domain" description="Cadherin" evidence="16">
    <location>
        <begin position="2952"/>
        <end position="3053"/>
    </location>
</feature>
<dbReference type="Pfam" id="PF23106">
    <property type="entry name" value="EGF_Teneurin"/>
    <property type="match status" value="1"/>
</dbReference>
<dbReference type="SUPFAM" id="SSF56487">
    <property type="entry name" value="SRCR-like"/>
    <property type="match status" value="1"/>
</dbReference>
<dbReference type="GO" id="GO:0005886">
    <property type="term" value="C:plasma membrane"/>
    <property type="evidence" value="ECO:0007669"/>
    <property type="project" value="InterPro"/>
</dbReference>
<evidence type="ECO:0000256" key="9">
    <source>
        <dbReference type="PROSITE-ProRule" id="PRU00043"/>
    </source>
</evidence>
<dbReference type="InterPro" id="IPR001190">
    <property type="entry name" value="SRCR"/>
</dbReference>
<keyword evidence="7 11" id="KW-1015">Disulfide bond</keyword>
<evidence type="ECO:0000256" key="1">
    <source>
        <dbReference type="ARBA" id="ARBA00004370"/>
    </source>
</evidence>
<reference evidence="20" key="1">
    <citation type="submission" date="2025-08" db="UniProtKB">
        <authorList>
            <consortium name="RefSeq"/>
        </authorList>
    </citation>
    <scope>IDENTIFICATION</scope>
    <source>
        <tissue evidence="20">Gonad</tissue>
    </source>
</reference>
<dbReference type="GO" id="GO:0045217">
    <property type="term" value="P:cell-cell junction maintenance"/>
    <property type="evidence" value="ECO:0007669"/>
    <property type="project" value="TreeGrafter"/>
</dbReference>
<keyword evidence="13" id="KW-0812">Transmembrane</keyword>
<feature type="domain" description="EGF-like" evidence="15">
    <location>
        <begin position="2621"/>
        <end position="2655"/>
    </location>
</feature>
<dbReference type="Pfam" id="PF00028">
    <property type="entry name" value="Cadherin"/>
    <property type="match status" value="3"/>
</dbReference>
<feature type="domain" description="VWFD" evidence="18">
    <location>
        <begin position="2206"/>
        <end position="2409"/>
    </location>
</feature>
<dbReference type="InterPro" id="IPR020894">
    <property type="entry name" value="Cadherin_CS"/>
</dbReference>
<feature type="compositionally biased region" description="Polar residues" evidence="12">
    <location>
        <begin position="10"/>
        <end position="22"/>
    </location>
</feature>
<dbReference type="SMART" id="SM00202">
    <property type="entry name" value="SR"/>
    <property type="match status" value="1"/>
</dbReference>
<dbReference type="PANTHER" id="PTHR47653:SF1">
    <property type="entry name" value="DELETED IN MALIGNANT BRAIN TUMORS 1 PROTEIN"/>
    <property type="match status" value="1"/>
</dbReference>
<organism evidence="19 20">
    <name type="scientific">Branchiostoma belcheri</name>
    <name type="common">Amphioxus</name>
    <dbReference type="NCBI Taxonomy" id="7741"/>
    <lineage>
        <taxon>Eukaryota</taxon>
        <taxon>Metazoa</taxon>
        <taxon>Chordata</taxon>
        <taxon>Cephalochordata</taxon>
        <taxon>Leptocardii</taxon>
        <taxon>Amphioxiformes</taxon>
        <taxon>Branchiostomatidae</taxon>
        <taxon>Branchiostoma</taxon>
    </lineage>
</organism>
<dbReference type="CDD" id="cd00054">
    <property type="entry name" value="EGF_CA"/>
    <property type="match status" value="2"/>
</dbReference>
<gene>
    <name evidence="20" type="primary">LOC109487118</name>
</gene>
<evidence type="ECO:0000256" key="11">
    <source>
        <dbReference type="PROSITE-ProRule" id="PRU00196"/>
    </source>
</evidence>
<dbReference type="RefSeq" id="XP_019646646.1">
    <property type="nucleotide sequence ID" value="XM_019791087.1"/>
</dbReference>
<feature type="domain" description="SRCR" evidence="17">
    <location>
        <begin position="469"/>
        <end position="567"/>
    </location>
</feature>
<feature type="disulfide bond" evidence="11">
    <location>
        <begin position="538"/>
        <end position="548"/>
    </location>
</feature>
<accession>A0A6P5AX71</accession>
<dbReference type="Pfam" id="PF25024">
    <property type="entry name" value="EGF_TEN"/>
    <property type="match status" value="1"/>
</dbReference>
<dbReference type="InterPro" id="IPR012334">
    <property type="entry name" value="Pectin_lyas_fold"/>
</dbReference>
<dbReference type="SMART" id="SM00710">
    <property type="entry name" value="PbH1"/>
    <property type="match status" value="13"/>
</dbReference>
<dbReference type="InterPro" id="IPR015919">
    <property type="entry name" value="Cadherin-like_sf"/>
</dbReference>
<dbReference type="Gene3D" id="2.160.20.10">
    <property type="entry name" value="Single-stranded right-handed beta-helix, Pectin lyase-like"/>
    <property type="match status" value="2"/>
</dbReference>
<keyword evidence="19" id="KW-1185">Reference proteome</keyword>
<evidence type="ECO:0000256" key="6">
    <source>
        <dbReference type="ARBA" id="ARBA00023136"/>
    </source>
</evidence>
<dbReference type="GO" id="GO:0005509">
    <property type="term" value="F:calcium ion binding"/>
    <property type="evidence" value="ECO:0007669"/>
    <property type="project" value="UniProtKB-UniRule"/>
</dbReference>
<evidence type="ECO:0000256" key="8">
    <source>
        <dbReference type="ARBA" id="ARBA00023180"/>
    </source>
</evidence>
<dbReference type="SMART" id="SM00181">
    <property type="entry name" value="EGF"/>
    <property type="match status" value="12"/>
</dbReference>
<dbReference type="PROSITE" id="PS50026">
    <property type="entry name" value="EGF_3"/>
    <property type="match status" value="6"/>
</dbReference>
<feature type="domain" description="EGF-like" evidence="15">
    <location>
        <begin position="2728"/>
        <end position="2762"/>
    </location>
</feature>
<dbReference type="CDD" id="cd00041">
    <property type="entry name" value="CUB"/>
    <property type="match status" value="1"/>
</dbReference>
<keyword evidence="4" id="KW-0677">Repeat</keyword>
<evidence type="ECO:0000259" key="18">
    <source>
        <dbReference type="PROSITE" id="PS51233"/>
    </source>
</evidence>
<feature type="disulfide bond" evidence="10">
    <location>
        <begin position="2645"/>
        <end position="2654"/>
    </location>
</feature>
<dbReference type="InterPro" id="IPR001846">
    <property type="entry name" value="VWF_type-D"/>
</dbReference>
<keyword evidence="6 13" id="KW-0472">Membrane</keyword>
<dbReference type="PROSITE" id="PS50287">
    <property type="entry name" value="SRCR_2"/>
    <property type="match status" value="1"/>
</dbReference>
<dbReference type="SUPFAM" id="SSF56436">
    <property type="entry name" value="C-type lectin-like"/>
    <property type="match status" value="1"/>
</dbReference>
<feature type="disulfide bond" evidence="10">
    <location>
        <begin position="1328"/>
        <end position="1337"/>
    </location>
</feature>
<feature type="disulfide bond" evidence="10">
    <location>
        <begin position="2752"/>
        <end position="2761"/>
    </location>
</feature>
<dbReference type="Proteomes" id="UP000515135">
    <property type="component" value="Unplaced"/>
</dbReference>
<dbReference type="Gene3D" id="2.60.40.60">
    <property type="entry name" value="Cadherins"/>
    <property type="match status" value="3"/>
</dbReference>
<dbReference type="KEGG" id="bbel:109487118"/>
<feature type="domain" description="CUB" evidence="14">
    <location>
        <begin position="706"/>
        <end position="817"/>
    </location>
</feature>
<evidence type="ECO:0000256" key="10">
    <source>
        <dbReference type="PROSITE-ProRule" id="PRU00076"/>
    </source>
</evidence>
<keyword evidence="3" id="KW-0732">Signal</keyword>
<feature type="domain" description="Cadherin" evidence="16">
    <location>
        <begin position="3069"/>
        <end position="3178"/>
    </location>
</feature>
<feature type="region of interest" description="Disordered" evidence="12">
    <location>
        <begin position="1"/>
        <end position="22"/>
    </location>
</feature>
<dbReference type="SMART" id="SM00042">
    <property type="entry name" value="CUB"/>
    <property type="match status" value="1"/>
</dbReference>
<feature type="disulfide bond" evidence="10">
    <location>
        <begin position="2820"/>
        <end position="2829"/>
    </location>
</feature>
<dbReference type="InterPro" id="IPR000859">
    <property type="entry name" value="CUB_dom"/>
</dbReference>
<feature type="domain" description="EGF-like" evidence="15">
    <location>
        <begin position="2796"/>
        <end position="2830"/>
    </location>
</feature>
<dbReference type="PROSITE" id="PS01180">
    <property type="entry name" value="CUB"/>
    <property type="match status" value="1"/>
</dbReference>
<dbReference type="InterPro" id="IPR016187">
    <property type="entry name" value="CTDL_fold"/>
</dbReference>
<dbReference type="InterPro" id="IPR035914">
    <property type="entry name" value="Sperma_CUB_dom_sf"/>
</dbReference>
<evidence type="ECO:0000256" key="2">
    <source>
        <dbReference type="ARBA" id="ARBA00009931"/>
    </source>
</evidence>
<evidence type="ECO:0000256" key="3">
    <source>
        <dbReference type="ARBA" id="ARBA00022729"/>
    </source>
</evidence>
<dbReference type="SMART" id="SM00112">
    <property type="entry name" value="CA"/>
    <property type="match status" value="3"/>
</dbReference>
<dbReference type="InterPro" id="IPR011050">
    <property type="entry name" value="Pectin_lyase_fold/virulence"/>
</dbReference>
<dbReference type="PROSITE" id="PS01186">
    <property type="entry name" value="EGF_2"/>
    <property type="match status" value="7"/>
</dbReference>
<evidence type="ECO:0000259" key="15">
    <source>
        <dbReference type="PROSITE" id="PS50026"/>
    </source>
</evidence>
<dbReference type="CDD" id="cd11304">
    <property type="entry name" value="Cadherin_repeat"/>
    <property type="match status" value="3"/>
</dbReference>
<evidence type="ECO:0000313" key="20">
    <source>
        <dbReference type="RefSeq" id="XP_019646646.1"/>
    </source>
</evidence>
<evidence type="ECO:0000259" key="17">
    <source>
        <dbReference type="PROSITE" id="PS50287"/>
    </source>
</evidence>
<dbReference type="GeneID" id="109487118"/>
<dbReference type="SUPFAM" id="SSF49313">
    <property type="entry name" value="Cadherin-like"/>
    <property type="match status" value="3"/>
</dbReference>
<feature type="domain" description="Cadherin" evidence="16">
    <location>
        <begin position="2843"/>
        <end position="2950"/>
    </location>
</feature>
<comment type="subcellular location">
    <subcellularLocation>
        <location evidence="1">Membrane</location>
    </subcellularLocation>
</comment>
<keyword evidence="8" id="KW-0325">Glycoprotein</keyword>
<sequence length="3266" mass="357174">MDDSRVLGTIDSSNDDPSGTGSRVFTSSGSMLTLHIKAEQGRDSFFLAEVRAAPDTAIGNSNRGIGLSWITGAAVIVGIDLISNNGFGIAFEDVPIIGSFSDVTVTGNQGGVYIQQTRGSNDITNLTCEGNRGIGVQLQLSYESYIHIFNSHIQENEGGGVSVTIGRYQHDQYPHIVMTNNNVVNNKRFALQASGKMAKFDIVRNLITQNICPYQPVVAFNGEPKYIIFTSNSLSENNARETFSILFEDQSEIGEKSTVLIRDNVFNENFYSPSETDGNFQYSQYPDPYSCTLEIGGYQENFTVIHNLIDNADMNHTLCSRVGTTFPDETIDAKFNWWGTADEQEIRYEIVDYDDWNDRAPVDYFPYLTGPDVSSQPADPSIRNITMTTDDIGGRLNGEMHLTKSGSPYTIKKDLTILENASVTVEPGVQIRFYPCIGIFNLGSFAAVGTETEQIEFHSEPSATHLYHVRLVNGRYPWEGRVEILYDNQWGGICYGYGWDSFEANVVCKELGYGAATTSVTTEFGRGPAWFHSNNINCAGDEPSIFNCFRRSPSLTTSCTLVGIRCNAQTSVSPRQRCNSNKWGGIRSNSQQEFKVTHAGFAHTGRLHVRLSSAIYLNSSENSRSISNLHIQECEGTGIHATGKSTYDVTNVTVRDCYGEAGISLERANRIATVTKSLIYNNTFYEGAITVTATRTASSSTADTRCGTPIVFSNFSATFASPNFGTSSYPTNSHCEWLIRAPVGHIIVLDFPIVDLGYNTQVTVYDGHDTTSSLLATYNRYSPSQSAPIASTGNSMFIVFMSGWYSGRGFLAKYEVDHFTPSVWRIVDNILEDNAGTSVKLTTRAQNSTIDVLRNIFENNQGRERPSDEAIISVSHERSNIEVRGNVLQNNRMTGILISIQRQQRSSVAFGDNRFRWNGRNTSLGLASVCRVDNNLFKDNSGTAVKVTSQAPDSLIDVLCNIFENNQERETNNGDEVISVIHERSNVVVRGNVLRNNRMTGMLIDIQRQLRSNVAVIDNMFLYGRKTTLIVRGRHHASDQTPVMVSRNLFSGNDATNSDKALFFDQAPGRVESNTFVNNSGRHVIEWKNRNIHFDEQELSTNFIYDNVPLVPGAKYTMVVSGRNAQIHGNVFTNPAFDAELATSTLTSSYPVNATSNFWGFSSADLISRRIRDGNDNEDWAEVLYDPWISVLPADGPCPLGWKYIKHLSTCYMYHGGSQDWLGAAHSCKIQHAVIARSFTGQELALIESMVRATEVNYASAIPIWKDRPNNMTNSTHECKIHLPSDGSLTMFADCGSFYPFVCKRPIVDDCPNACSHHGDCMGRTCICDRGWRGEDCSKATCNERNDCGEFGTCVGPNICRCRNGWQVDGFCKVWNEDQCPKGFIHPLYNDTTRIEKILIGHNVEYVPLEGNILYRCPVRFSSWGATMFVNEGDLDIRIGQVLSSPQANGVLHKVEQVIRTDNYTVIVAHPAALEDMLDYSDFSQEVQLEMAVDMKRNEGAPELSVVERVLSGNGTFHGSTVRVITEDTSVYKCIGARARNEGEGSYHLLMRDIPDHLSVGDVIVSNHSNGILEQVIQQTLTPYGAFIQTQLQDCFITFNFQEQLKTAEGVTLPASLPCSGGPEGAHGLLIVDSAGGEADVGTGDVVVGRRSGRLLAKVLNITPADEYTLVEVEPILSRSTMTMSSRRRREDVTPSPPKRSLHILIGDQFSYVTDSYSIDLSASARFSAGIKLSLAVSTSEFRTPTLIRAEVFFIGGRLEVGLEGSVDISESTRARGGFRTELYPIYVSLCVSSTACIPAKIWADIDTSYEIYAEGPGSIQMSSTVVKPDIDGGGSWQPQEGGRWFSFDQNEESDSADIVISSFSGASTEKDHLNVLELKVKPKFFIEFPTSGESEVDELTIPIDVNNQGDAFGYSITTSIQSQALLRVSAQSCSTECPYSDRPQNVGVTSSLDYLKGTFNVVVGNNDYYEEQQWRRQEWMDSDRDCKPHPSSVDTCEDIMCSCGGATGMPHPTNESFCMCPCNCSSGDTSFTHPDIDGCNCERCPDGHFKTVNSQGHLHCPCLCPDNSISDLTSSGRCDCSCTCPDGSRDVVLSDGSCPCKCTCNNCHESVLGPQGCICSDSCPDCENDEEPEWQDCVCKCPQKTECGIPPTCVVGRMGPDCRQPDCRPCQGCSGNGQCSTSTHSCQSSCVCWGRWFGDCCERLRPRPGGGDPHLQTLDGKSYDYHGIGEFWDCKSVSNDFGVQIRMYAYERASLIGGVAVKAGHSVVTLMTLPNATEKDVPSIRIDGELCQLSVGEKFPLNNGTIHLLGQQPSTNDTEAGAVIIISLTFTSGATVSFDVRYSPKMGRQFVNILFSPTATFKGNTEGLCGLMDDDNANDFTGPDGAVYNDSSVFAETWRINNTHHGSGLMGSWSWNSSNFHPDDVMDPAYSDPNHRPSVGIDGLTQEQKEKAEEMCIALGLTDTLLNECIFDVSITNDTTFTEQEVFKGCPNQCSGRGRCVNGTCDCITGWSGKDCNLGNCTDCSEDHGKCELGFCVCEPGWEGTACDQQATCYAVRNCTSEDHGICITTDACRCQPGYIGADCSKVPTCGNVANCTDHGVCVDYDTCLCDEQWTGDKCDQFSCAALDYCSGHGRCVDIDVCHCDFGWTGSSCITPECPTLNQCSRQGDCIGPNICQCYSGYQGLNCSEAQSCPELQECNENGVCFNNSDGQNECRCYPGVTGSSCDHPDCTKQNNCTNNGTCIEPNLCQCDTGYTGNDCANFSCESLQYCSGHGNCVSFDTCSCDPGWSGGSCNIANCSSKGDCSSQGTCVAPYTCECFPGFQGEDCSEEMTPNEHPPVFQRDGYDATIPENQPIGSPILTVFANDTDSGRNGEVRYRLAQTGLDNGNFAVHTTSGIITSVVDFDFESLEHTSFSFIVEAFDQGVPTLTGTATITINITDQNDHKPVINIPPGTEYNLQSISPIGFHVTTVEASDADRSDDNSRIAYGITSVSPFVSIDATNGSVTVSTALESGTYVVRVRASDHGSPPKTDEVTLRLIVTEVSTNTAPQCPENQRLEIASGNITRGSTITTIEADDFDNGPNGDISYSFKSKVGELASLFGIDPSLGRIYVETEMPLSNDTFSAVSMTVEARDNALDSMSCETNVIVIITFPGFSGTTPLQQQATTVGESTVPFTASTTTEAWYNDPIYISVICVVTAVVIVVVGLVIYCARKRGQRRQKYTLSSRDQQHSENAPPHTLFPRAMFLEEPGTQTYQNPVYNVED</sequence>
<dbReference type="PRINTS" id="PR00205">
    <property type="entry name" value="CADHERIN"/>
</dbReference>
<keyword evidence="13" id="KW-1133">Transmembrane helix</keyword>
<dbReference type="InterPro" id="IPR006626">
    <property type="entry name" value="PbH1"/>
</dbReference>
<comment type="caution">
    <text evidence="11">Lacks conserved residue(s) required for the propagation of feature annotation.</text>
</comment>
<feature type="domain" description="EGF-like" evidence="15">
    <location>
        <begin position="1307"/>
        <end position="1338"/>
    </location>
</feature>
<dbReference type="InterPro" id="IPR053243">
    <property type="entry name" value="SJ_maturation_regulator"/>
</dbReference>
<dbReference type="FunFam" id="2.10.25.10:FF:000001">
    <property type="entry name" value="Tenascin C"/>
    <property type="match status" value="1"/>
</dbReference>
<feature type="transmembrane region" description="Helical" evidence="13">
    <location>
        <begin position="3191"/>
        <end position="3214"/>
    </location>
</feature>
<dbReference type="PROSITE" id="PS00022">
    <property type="entry name" value="EGF_1"/>
    <property type="match status" value="7"/>
</dbReference>
<feature type="domain" description="EGF-like" evidence="15">
    <location>
        <begin position="2656"/>
        <end position="2689"/>
    </location>
</feature>